<gene>
    <name evidence="2" type="ORF">M514_23475</name>
</gene>
<dbReference type="Proteomes" id="UP000030758">
    <property type="component" value="Unassembled WGS sequence"/>
</dbReference>
<dbReference type="CDD" id="cd01650">
    <property type="entry name" value="RT_nLTR_like"/>
    <property type="match status" value="1"/>
</dbReference>
<dbReference type="InterPro" id="IPR043502">
    <property type="entry name" value="DNA/RNA_pol_sf"/>
</dbReference>
<name>A0A085N4B1_9BILA</name>
<organism evidence="2">
    <name type="scientific">Trichuris suis</name>
    <name type="common">pig whipworm</name>
    <dbReference type="NCBI Taxonomy" id="68888"/>
    <lineage>
        <taxon>Eukaryota</taxon>
        <taxon>Metazoa</taxon>
        <taxon>Ecdysozoa</taxon>
        <taxon>Nematoda</taxon>
        <taxon>Enoplea</taxon>
        <taxon>Dorylaimia</taxon>
        <taxon>Trichinellida</taxon>
        <taxon>Trichuridae</taxon>
        <taxon>Trichuris</taxon>
    </lineage>
</organism>
<dbReference type="PANTHER" id="PTHR19446">
    <property type="entry name" value="REVERSE TRANSCRIPTASES"/>
    <property type="match status" value="1"/>
</dbReference>
<proteinExistence type="predicted"/>
<evidence type="ECO:0000313" key="2">
    <source>
        <dbReference type="EMBL" id="KFD64307.1"/>
    </source>
</evidence>
<feature type="domain" description="Reverse transcriptase" evidence="1">
    <location>
        <begin position="20"/>
        <end position="272"/>
    </location>
</feature>
<sequence>MTVDHLRSLKPVELQILLNIWLFYRDVLERFKQCRTVLIPKSVPAKGPADYRPITIASVFYRLFTKIVSSRLNWSVELNHRQKGFIKKVDGCGENIFILNAALTLPRSQHRELSLATLDVAKAFDTISHHSIRRALLREGVSESSIQLITNLLSNSFTVIENSSGISAPIPLRRGVKQGDPMSPSLFSLVIDELLDDLDARGGGFTLGPNVQPNCLAFADDLLLSDSKAGLQSNLLACYRYFTARSLVLNVQKCCSLRLYKVPRCRTVGLSMEPQFYLDPAQPDTVLPVFTAADFLKYVGVEFNPFGRRRDQLTGPRALLDRVCKAELRPQQKIQLIRSLVLPRFLYTLTVGNPVSRAAAQIDALVLQAVKRILHLPVSTQCNDFIFLPKRHGGLGFTCLQDTADFIQRFGCPVRLQALF</sequence>
<dbReference type="PROSITE" id="PS50878">
    <property type="entry name" value="RT_POL"/>
    <property type="match status" value="1"/>
</dbReference>
<dbReference type="EMBL" id="KL367557">
    <property type="protein sequence ID" value="KFD64307.1"/>
    <property type="molecule type" value="Genomic_DNA"/>
</dbReference>
<evidence type="ECO:0000259" key="1">
    <source>
        <dbReference type="PROSITE" id="PS50878"/>
    </source>
</evidence>
<dbReference type="Pfam" id="PF00078">
    <property type="entry name" value="RVT_1"/>
    <property type="match status" value="1"/>
</dbReference>
<dbReference type="SUPFAM" id="SSF56672">
    <property type="entry name" value="DNA/RNA polymerases"/>
    <property type="match status" value="1"/>
</dbReference>
<dbReference type="InterPro" id="IPR000477">
    <property type="entry name" value="RT_dom"/>
</dbReference>
<protein>
    <recommendedName>
        <fullName evidence="1">Reverse transcriptase domain-containing protein</fullName>
    </recommendedName>
</protein>
<accession>A0A085N4B1</accession>
<reference evidence="2" key="1">
    <citation type="journal article" date="2014" name="Nat. Genet.">
        <title>Genome and transcriptome of the porcine whipworm Trichuris suis.</title>
        <authorList>
            <person name="Jex A.R."/>
            <person name="Nejsum P."/>
            <person name="Schwarz E.M."/>
            <person name="Hu L."/>
            <person name="Young N.D."/>
            <person name="Hall R.S."/>
            <person name="Korhonen P.K."/>
            <person name="Liao S."/>
            <person name="Thamsborg S."/>
            <person name="Xia J."/>
            <person name="Xu P."/>
            <person name="Wang S."/>
            <person name="Scheerlinck J.P."/>
            <person name="Hofmann A."/>
            <person name="Sternberg P.W."/>
            <person name="Wang J."/>
            <person name="Gasser R.B."/>
        </authorList>
    </citation>
    <scope>NUCLEOTIDE SEQUENCE [LARGE SCALE GENOMIC DNA]</scope>
    <source>
        <strain evidence="2">DCEP-RM93F</strain>
    </source>
</reference>
<dbReference type="AlphaFoldDB" id="A0A085N4B1"/>